<evidence type="ECO:0000313" key="1">
    <source>
        <dbReference type="EMBL" id="HEB43383.1"/>
    </source>
</evidence>
<sequence length="415" mass="42990">MDRINGAGTVDIGGGRRGFIDEDLGVGQEGTEVTALWLNMTQEEMIKVIESAGLVLNPADWTQLWQALQILGLSAGARSRRWTAVISMTTSSAPGAPAAGDTYLVPAGATGIWATQVGKIAEWNGAAWFYFAPVDGHGISLPDGRVFERIGGAYVEKLALDAQSGKWNYAVAGGTANALTATLFPTPASLASLVGAPIRVRASAVNTGAATLNVNELGAIPIVKFGEVALTGGEIPANAIVELVYNGTSFQLFTASSSLSVAGASTIKAPKLVTLDVAQAANISCPSAVDTVLSYPTVVQNNLGTSTWNGSRLTIGAGEGGLWSLRSTWVFYAPVTGAYAVGRFRKNGSIVLLDAIPGYHVAGGGSVITATGIVKLVPGDYVEFCAYHQASGAQPAYYDTVADRTHFAAQLISAY</sequence>
<comment type="caution">
    <text evidence="1">The sequence shown here is derived from an EMBL/GenBank/DDBJ whole genome shotgun (WGS) entry which is preliminary data.</text>
</comment>
<dbReference type="InterPro" id="IPR021251">
    <property type="entry name" value="DUF2793"/>
</dbReference>
<reference evidence="1" key="1">
    <citation type="journal article" date="2020" name="mSystems">
        <title>Genome- and Community-Level Interaction Insights into Carbon Utilization and Element Cycling Functions of Hydrothermarchaeota in Hydrothermal Sediment.</title>
        <authorList>
            <person name="Zhou Z."/>
            <person name="Liu Y."/>
            <person name="Xu W."/>
            <person name="Pan J."/>
            <person name="Luo Z.H."/>
            <person name="Li M."/>
        </authorList>
    </citation>
    <scope>NUCLEOTIDE SEQUENCE [LARGE SCALE GENOMIC DNA]</scope>
    <source>
        <strain evidence="1">SpSt-243</strain>
    </source>
</reference>
<accession>A0A7C1SY07</accession>
<gene>
    <name evidence="1" type="ORF">ENP70_06725</name>
</gene>
<dbReference type="AlphaFoldDB" id="A0A7C1SY07"/>
<dbReference type="Pfam" id="PF10983">
    <property type="entry name" value="DUF2793"/>
    <property type="match status" value="1"/>
</dbReference>
<name>A0A7C1SY07_9HYPH</name>
<proteinExistence type="predicted"/>
<protein>
    <submittedName>
        <fullName evidence="1">DUF2793 domain-containing protein</fullName>
    </submittedName>
</protein>
<organism evidence="1">
    <name type="scientific">Agrobacterium albertimagni</name>
    <dbReference type="NCBI Taxonomy" id="147266"/>
    <lineage>
        <taxon>Bacteria</taxon>
        <taxon>Pseudomonadati</taxon>
        <taxon>Pseudomonadota</taxon>
        <taxon>Alphaproteobacteria</taxon>
        <taxon>Hyphomicrobiales</taxon>
        <taxon>Rhizobiaceae</taxon>
        <taxon>Rhizobium/Agrobacterium group</taxon>
        <taxon>Agrobacterium</taxon>
    </lineage>
</organism>
<dbReference type="EMBL" id="DSKI01000352">
    <property type="protein sequence ID" value="HEB43383.1"/>
    <property type="molecule type" value="Genomic_DNA"/>
</dbReference>